<protein>
    <submittedName>
        <fullName evidence="13">D-alanyl-D-alanine carboxypeptidase</fullName>
    </submittedName>
</protein>
<reference evidence="13 14" key="1">
    <citation type="submission" date="2023-11" db="EMBL/GenBank/DDBJ databases">
        <title>MicrobeMod: A computational toolkit for identifying prokaryotic methylation and restriction-modification with nanopore sequencing.</title>
        <authorList>
            <person name="Crits-Christoph A."/>
            <person name="Kang S.C."/>
            <person name="Lee H."/>
            <person name="Ostrov N."/>
        </authorList>
    </citation>
    <scope>NUCLEOTIDE SEQUENCE [LARGE SCALE GENOMIC DNA]</scope>
    <source>
        <strain evidence="13 14">DSMZ 700</strain>
    </source>
</reference>
<keyword evidence="5" id="KW-0573">Peptidoglycan synthesis</keyword>
<dbReference type="GO" id="GO:0006508">
    <property type="term" value="P:proteolysis"/>
    <property type="evidence" value="ECO:0007669"/>
    <property type="project" value="InterPro"/>
</dbReference>
<sequence length="443" mass="47441">MSAGGLRVWVAAKARRLLALSLGAGLALTQAMPAARAFPVGYGPVSPGTDWIVMDVNTGAILSQNNPYTERFPASLTKLMTLDLAFHALRAGTLSPDTAIPVTAAAADVQPVKLNLVLGQTITVRQAMLGMTTLSANDAATALGQYLGGGSISRAAAAMTAKAHALGMLHTQFYNPSGLPNPGQVTDAYDMAILARHILLTYPQYRYLFSVSSFMFEGRPIPNIDGMLKLYPGCIGMKTGFTNLARFNLVTAAVRDGHMLVGVELHARNWSTAYATMTTLLNQGFAAEGAGSNPMIALRKALPSIVPTADAATIRPAAARTVARTAPVAARRVLVTASRHKLTIRHIVMRTGHVTQEMVPGWTAQIGAYDTYALAQRQALKIRSERRVGTARVSSVLIRHRRLWRAQLAGLNEAAAHATCSLLARQHQSCFLIAPRQEDLAMR</sequence>
<evidence type="ECO:0000313" key="14">
    <source>
        <dbReference type="Proteomes" id="UP001279553"/>
    </source>
</evidence>
<evidence type="ECO:0000259" key="11">
    <source>
        <dbReference type="Pfam" id="PF00768"/>
    </source>
</evidence>
<evidence type="ECO:0000256" key="10">
    <source>
        <dbReference type="SAM" id="SignalP"/>
    </source>
</evidence>
<dbReference type="GO" id="GO:0071555">
    <property type="term" value="P:cell wall organization"/>
    <property type="evidence" value="ECO:0007669"/>
    <property type="project" value="UniProtKB-KW"/>
</dbReference>
<keyword evidence="13" id="KW-0121">Carboxypeptidase</keyword>
<dbReference type="Gene3D" id="3.40.710.10">
    <property type="entry name" value="DD-peptidase/beta-lactamase superfamily"/>
    <property type="match status" value="1"/>
</dbReference>
<keyword evidence="2 10" id="KW-0732">Signal</keyword>
<dbReference type="GO" id="GO:0042834">
    <property type="term" value="F:peptidoglycan binding"/>
    <property type="evidence" value="ECO:0007669"/>
    <property type="project" value="InterPro"/>
</dbReference>
<dbReference type="Pfam" id="PF05036">
    <property type="entry name" value="SPOR"/>
    <property type="match status" value="1"/>
</dbReference>
<evidence type="ECO:0000256" key="9">
    <source>
        <dbReference type="RuleBase" id="RU004016"/>
    </source>
</evidence>
<dbReference type="GO" id="GO:0009002">
    <property type="term" value="F:serine-type D-Ala-D-Ala carboxypeptidase activity"/>
    <property type="evidence" value="ECO:0007669"/>
    <property type="project" value="InterPro"/>
</dbReference>
<dbReference type="PRINTS" id="PR00725">
    <property type="entry name" value="DADACBPTASE1"/>
</dbReference>
<evidence type="ECO:0000256" key="1">
    <source>
        <dbReference type="ARBA" id="ARBA00007164"/>
    </source>
</evidence>
<evidence type="ECO:0000256" key="7">
    <source>
        <dbReference type="PIRSR" id="PIRSR618044-1"/>
    </source>
</evidence>
<dbReference type="Proteomes" id="UP001279553">
    <property type="component" value="Unassembled WGS sequence"/>
</dbReference>
<dbReference type="EMBL" id="JAWXYB010000018">
    <property type="protein sequence ID" value="MDX5932267.1"/>
    <property type="molecule type" value="Genomic_DNA"/>
</dbReference>
<dbReference type="InterPro" id="IPR018044">
    <property type="entry name" value="Peptidase_S11"/>
</dbReference>
<feature type="active site" description="Acyl-ester intermediate" evidence="7">
    <location>
        <position position="75"/>
    </location>
</feature>
<evidence type="ECO:0000256" key="5">
    <source>
        <dbReference type="ARBA" id="ARBA00022984"/>
    </source>
</evidence>
<keyword evidence="13" id="KW-0645">Protease</keyword>
<dbReference type="SUPFAM" id="SSF56601">
    <property type="entry name" value="beta-lactamase/transpeptidase-like"/>
    <property type="match status" value="1"/>
</dbReference>
<dbReference type="Pfam" id="PF00768">
    <property type="entry name" value="Peptidase_S11"/>
    <property type="match status" value="1"/>
</dbReference>
<keyword evidence="14" id="KW-1185">Reference proteome</keyword>
<dbReference type="PANTHER" id="PTHR21581:SF6">
    <property type="entry name" value="TRAFFICKING PROTEIN PARTICLE COMPLEX SUBUNIT 12"/>
    <property type="match status" value="1"/>
</dbReference>
<evidence type="ECO:0000256" key="4">
    <source>
        <dbReference type="ARBA" id="ARBA00022960"/>
    </source>
</evidence>
<comment type="similarity">
    <text evidence="1 9">Belongs to the peptidase S11 family.</text>
</comment>
<keyword evidence="4" id="KW-0133">Cell shape</keyword>
<feature type="binding site" evidence="8">
    <location>
        <position position="238"/>
    </location>
    <ligand>
        <name>substrate</name>
    </ligand>
</feature>
<gene>
    <name evidence="13" type="ORF">SIL87_16035</name>
</gene>
<organism evidence="13 14">
    <name type="scientific">Acidiphilium acidophilum</name>
    <name type="common">Thiobacillus acidophilus</name>
    <dbReference type="NCBI Taxonomy" id="76588"/>
    <lineage>
        <taxon>Bacteria</taxon>
        <taxon>Pseudomonadati</taxon>
        <taxon>Pseudomonadota</taxon>
        <taxon>Alphaproteobacteria</taxon>
        <taxon>Acetobacterales</taxon>
        <taxon>Acidocellaceae</taxon>
        <taxon>Acidiphilium</taxon>
    </lineage>
</organism>
<evidence type="ECO:0000256" key="2">
    <source>
        <dbReference type="ARBA" id="ARBA00022729"/>
    </source>
</evidence>
<dbReference type="PANTHER" id="PTHR21581">
    <property type="entry name" value="D-ALANYL-D-ALANINE CARBOXYPEPTIDASE"/>
    <property type="match status" value="1"/>
</dbReference>
<dbReference type="InterPro" id="IPR001967">
    <property type="entry name" value="Peptidase_S11_N"/>
</dbReference>
<evidence type="ECO:0000256" key="6">
    <source>
        <dbReference type="ARBA" id="ARBA00023316"/>
    </source>
</evidence>
<evidence type="ECO:0000256" key="8">
    <source>
        <dbReference type="PIRSR" id="PIRSR618044-2"/>
    </source>
</evidence>
<feature type="active site" description="Proton acceptor" evidence="7">
    <location>
        <position position="78"/>
    </location>
</feature>
<dbReference type="AlphaFoldDB" id="A0AAW9DUF4"/>
<accession>A0AAW9DUF4</accession>
<evidence type="ECO:0000256" key="3">
    <source>
        <dbReference type="ARBA" id="ARBA00022801"/>
    </source>
</evidence>
<dbReference type="RefSeq" id="WP_319615113.1">
    <property type="nucleotide sequence ID" value="NZ_JAWXYB010000018.1"/>
</dbReference>
<evidence type="ECO:0000313" key="13">
    <source>
        <dbReference type="EMBL" id="MDX5932267.1"/>
    </source>
</evidence>
<dbReference type="GO" id="GO:0009252">
    <property type="term" value="P:peptidoglycan biosynthetic process"/>
    <property type="evidence" value="ECO:0007669"/>
    <property type="project" value="UniProtKB-KW"/>
</dbReference>
<name>A0AAW9DUF4_ACIAO</name>
<feature type="chain" id="PRO_5043880569" evidence="10">
    <location>
        <begin position="38"/>
        <end position="443"/>
    </location>
</feature>
<dbReference type="InterPro" id="IPR012338">
    <property type="entry name" value="Beta-lactam/transpept-like"/>
</dbReference>
<dbReference type="InterPro" id="IPR007730">
    <property type="entry name" value="SPOR-like_dom"/>
</dbReference>
<keyword evidence="6" id="KW-0961">Cell wall biogenesis/degradation</keyword>
<dbReference type="GO" id="GO:0008360">
    <property type="term" value="P:regulation of cell shape"/>
    <property type="evidence" value="ECO:0007669"/>
    <property type="project" value="UniProtKB-KW"/>
</dbReference>
<comment type="caution">
    <text evidence="13">The sequence shown here is derived from an EMBL/GenBank/DDBJ whole genome shotgun (WGS) entry which is preliminary data.</text>
</comment>
<feature type="domain" description="Peptidase S11 D-alanyl-D-alanine carboxypeptidase A N-terminal" evidence="11">
    <location>
        <begin position="50"/>
        <end position="268"/>
    </location>
</feature>
<feature type="domain" description="SPOR" evidence="12">
    <location>
        <begin position="361"/>
        <end position="433"/>
    </location>
</feature>
<evidence type="ECO:0000259" key="12">
    <source>
        <dbReference type="Pfam" id="PF05036"/>
    </source>
</evidence>
<proteinExistence type="inferred from homology"/>
<feature type="active site" evidence="7">
    <location>
        <position position="135"/>
    </location>
</feature>
<keyword evidence="3" id="KW-0378">Hydrolase</keyword>
<feature type="signal peptide" evidence="10">
    <location>
        <begin position="1"/>
        <end position="37"/>
    </location>
</feature>